<sequence>MVSICNPDIDSPLNNTSGSAIGGRDINNPDIVLVHYLNVPYNDDNKVISPALNYFADNKKEWTKDELICELKPMFFSENEPDLNNELEKSTVETIEAIVGQLMVKQRAKVKALEDSSDGGINAKALTVVNAITNSTRDVNNKQNMKSNNKCKQQPSAALITKRDVSTGIMTAQQHNSNNTDNNSSKQLTTQLIVYSMGLYSVFGVEYIIV</sequence>
<name>A0A7R9KEH3_9ACAR</name>
<organism evidence="1">
    <name type="scientific">Medioppia subpectinata</name>
    <dbReference type="NCBI Taxonomy" id="1979941"/>
    <lineage>
        <taxon>Eukaryota</taxon>
        <taxon>Metazoa</taxon>
        <taxon>Ecdysozoa</taxon>
        <taxon>Arthropoda</taxon>
        <taxon>Chelicerata</taxon>
        <taxon>Arachnida</taxon>
        <taxon>Acari</taxon>
        <taxon>Acariformes</taxon>
        <taxon>Sarcoptiformes</taxon>
        <taxon>Oribatida</taxon>
        <taxon>Brachypylina</taxon>
        <taxon>Oppioidea</taxon>
        <taxon>Oppiidae</taxon>
        <taxon>Medioppia</taxon>
    </lineage>
</organism>
<keyword evidence="2" id="KW-1185">Reference proteome</keyword>
<reference evidence="1" key="1">
    <citation type="submission" date="2020-11" db="EMBL/GenBank/DDBJ databases">
        <authorList>
            <person name="Tran Van P."/>
        </authorList>
    </citation>
    <scope>NUCLEOTIDE SEQUENCE</scope>
</reference>
<gene>
    <name evidence="1" type="ORF">OSB1V03_LOCUS1155</name>
</gene>
<dbReference type="AlphaFoldDB" id="A0A7R9KEH3"/>
<dbReference type="EMBL" id="OC854878">
    <property type="protein sequence ID" value="CAD7620674.1"/>
    <property type="molecule type" value="Genomic_DNA"/>
</dbReference>
<protein>
    <submittedName>
        <fullName evidence="1">Uncharacterized protein</fullName>
    </submittedName>
</protein>
<dbReference type="Proteomes" id="UP000759131">
    <property type="component" value="Unassembled WGS sequence"/>
</dbReference>
<evidence type="ECO:0000313" key="1">
    <source>
        <dbReference type="EMBL" id="CAD7620674.1"/>
    </source>
</evidence>
<accession>A0A7R9KEH3</accession>
<dbReference type="EMBL" id="CAJPIZ010000303">
    <property type="protein sequence ID" value="CAG2101104.1"/>
    <property type="molecule type" value="Genomic_DNA"/>
</dbReference>
<evidence type="ECO:0000313" key="2">
    <source>
        <dbReference type="Proteomes" id="UP000759131"/>
    </source>
</evidence>
<dbReference type="OrthoDB" id="407555at2759"/>
<proteinExistence type="predicted"/>